<feature type="domain" description="Cytochrome c" evidence="6">
    <location>
        <begin position="7"/>
        <end position="89"/>
    </location>
</feature>
<keyword evidence="8" id="KW-1185">Reference proteome</keyword>
<evidence type="ECO:0000313" key="8">
    <source>
        <dbReference type="Proteomes" id="UP000199473"/>
    </source>
</evidence>
<keyword evidence="2 4" id="KW-0479">Metal-binding</keyword>
<evidence type="ECO:0000256" key="2">
    <source>
        <dbReference type="ARBA" id="ARBA00022723"/>
    </source>
</evidence>
<evidence type="ECO:0000259" key="6">
    <source>
        <dbReference type="PROSITE" id="PS51007"/>
    </source>
</evidence>
<reference evidence="7 8" key="1">
    <citation type="submission" date="2016-10" db="EMBL/GenBank/DDBJ databases">
        <authorList>
            <person name="de Groot N.N."/>
        </authorList>
    </citation>
    <scope>NUCLEOTIDE SEQUENCE [LARGE SCALE GENOMIC DNA]</scope>
    <source>
        <strain evidence="7 8">DSM 19981</strain>
    </source>
</reference>
<dbReference type="GO" id="GO:0009055">
    <property type="term" value="F:electron transfer activity"/>
    <property type="evidence" value="ECO:0007669"/>
    <property type="project" value="InterPro"/>
</dbReference>
<keyword evidence="1 4" id="KW-0349">Heme</keyword>
<protein>
    <submittedName>
        <fullName evidence="7">Cytochrome c553</fullName>
    </submittedName>
</protein>
<organism evidence="7 8">
    <name type="scientific">Falsiroseomonas stagni DSM 19981</name>
    <dbReference type="NCBI Taxonomy" id="1123062"/>
    <lineage>
        <taxon>Bacteria</taxon>
        <taxon>Pseudomonadati</taxon>
        <taxon>Pseudomonadota</taxon>
        <taxon>Alphaproteobacteria</taxon>
        <taxon>Acetobacterales</taxon>
        <taxon>Roseomonadaceae</taxon>
        <taxon>Falsiroseomonas</taxon>
    </lineage>
</organism>
<feature type="signal peptide" evidence="5">
    <location>
        <begin position="1"/>
        <end position="17"/>
    </location>
</feature>
<evidence type="ECO:0000256" key="1">
    <source>
        <dbReference type="ARBA" id="ARBA00022617"/>
    </source>
</evidence>
<dbReference type="AlphaFoldDB" id="A0A1I4DT77"/>
<dbReference type="InterPro" id="IPR036909">
    <property type="entry name" value="Cyt_c-like_dom_sf"/>
</dbReference>
<evidence type="ECO:0000256" key="3">
    <source>
        <dbReference type="ARBA" id="ARBA00023004"/>
    </source>
</evidence>
<name>A0A1I4DT77_9PROT</name>
<dbReference type="SUPFAM" id="SSF46626">
    <property type="entry name" value="Cytochrome c"/>
    <property type="match status" value="1"/>
</dbReference>
<feature type="chain" id="PRO_5011618661" evidence="5">
    <location>
        <begin position="18"/>
        <end position="89"/>
    </location>
</feature>
<dbReference type="Proteomes" id="UP000199473">
    <property type="component" value="Unassembled WGS sequence"/>
</dbReference>
<keyword evidence="5" id="KW-0732">Signal</keyword>
<proteinExistence type="predicted"/>
<evidence type="ECO:0000256" key="5">
    <source>
        <dbReference type="SAM" id="SignalP"/>
    </source>
</evidence>
<dbReference type="RefSeq" id="WP_175534122.1">
    <property type="nucleotide sequence ID" value="NZ_FOSQ01000012.1"/>
</dbReference>
<sequence>MRALALALLLMAAPAFSQEAPLGASTCLGCHSPVRADAAIPSLRGRDAAEVAAAMREFREGTRPATLMDRLAKGFTEAETQAIAAWITR</sequence>
<dbReference type="InterPro" id="IPR009056">
    <property type="entry name" value="Cyt_c-like_dom"/>
</dbReference>
<evidence type="ECO:0000313" key="7">
    <source>
        <dbReference type="EMBL" id="SFK96898.1"/>
    </source>
</evidence>
<keyword evidence="3 4" id="KW-0408">Iron</keyword>
<dbReference type="STRING" id="1123062.SAMN02745775_112127"/>
<evidence type="ECO:0000256" key="4">
    <source>
        <dbReference type="PROSITE-ProRule" id="PRU00433"/>
    </source>
</evidence>
<dbReference type="GO" id="GO:0020037">
    <property type="term" value="F:heme binding"/>
    <property type="evidence" value="ECO:0007669"/>
    <property type="project" value="InterPro"/>
</dbReference>
<dbReference type="EMBL" id="FOSQ01000012">
    <property type="protein sequence ID" value="SFK96898.1"/>
    <property type="molecule type" value="Genomic_DNA"/>
</dbReference>
<accession>A0A1I4DT77</accession>
<gene>
    <name evidence="7" type="ORF">SAMN02745775_112127</name>
</gene>
<dbReference type="GO" id="GO:0046872">
    <property type="term" value="F:metal ion binding"/>
    <property type="evidence" value="ECO:0007669"/>
    <property type="project" value="UniProtKB-KW"/>
</dbReference>
<dbReference type="PROSITE" id="PS51007">
    <property type="entry name" value="CYTC"/>
    <property type="match status" value="1"/>
</dbReference>
<dbReference type="Gene3D" id="1.10.760.10">
    <property type="entry name" value="Cytochrome c-like domain"/>
    <property type="match status" value="1"/>
</dbReference>